<evidence type="ECO:0000313" key="3">
    <source>
        <dbReference type="Proteomes" id="UP000034491"/>
    </source>
</evidence>
<dbReference type="RefSeq" id="WP_046502678.1">
    <property type="nucleotide sequence ID" value="NZ_LANI01000002.1"/>
</dbReference>
<dbReference type="AlphaFoldDB" id="A0A0M2RE44"/>
<gene>
    <name evidence="2" type="ORF">WH95_02890</name>
</gene>
<feature type="region of interest" description="Disordered" evidence="1">
    <location>
        <begin position="105"/>
        <end position="125"/>
    </location>
</feature>
<comment type="caution">
    <text evidence="2">The sequence shown here is derived from an EMBL/GenBank/DDBJ whole genome shotgun (WGS) entry which is preliminary data.</text>
</comment>
<organism evidence="2 3">
    <name type="scientific">Kiloniella litopenaei</name>
    <dbReference type="NCBI Taxonomy" id="1549748"/>
    <lineage>
        <taxon>Bacteria</taxon>
        <taxon>Pseudomonadati</taxon>
        <taxon>Pseudomonadota</taxon>
        <taxon>Alphaproteobacteria</taxon>
        <taxon>Rhodospirillales</taxon>
        <taxon>Kiloniellaceae</taxon>
        <taxon>Kiloniella</taxon>
    </lineage>
</organism>
<evidence type="ECO:0000256" key="1">
    <source>
        <dbReference type="SAM" id="MobiDB-lite"/>
    </source>
</evidence>
<keyword evidence="3" id="KW-1185">Reference proteome</keyword>
<reference evidence="2 3" key="1">
    <citation type="submission" date="2015-03" db="EMBL/GenBank/DDBJ databases">
        <title>Genome sequence of Kiloniella sp. P1-1, isolated from the gut microflora of Pacific white shrimp, Penaeus vannamei.</title>
        <authorList>
            <person name="Shao Z."/>
            <person name="Wang L."/>
            <person name="Li X."/>
        </authorList>
    </citation>
    <scope>NUCLEOTIDE SEQUENCE [LARGE SCALE GENOMIC DNA]</scope>
    <source>
        <strain evidence="2 3">P1-1</strain>
    </source>
</reference>
<dbReference type="EMBL" id="LANI01000002">
    <property type="protein sequence ID" value="KKJ78275.1"/>
    <property type="molecule type" value="Genomic_DNA"/>
</dbReference>
<sequence>MTQHKEDGLVTQKIQKPDTYFRGANFKVKLRKFSLSLAVLSGLALSAALTQQSWAQDEENPGELARESLELMMKSLSLVIDSIPQYEMPVITENGDIIIRRKQKDDWEDLDENPAPEENEDSKQI</sequence>
<name>A0A0M2RE44_9PROT</name>
<dbReference type="Proteomes" id="UP000034491">
    <property type="component" value="Unassembled WGS sequence"/>
</dbReference>
<accession>A0A0M2RE44</accession>
<dbReference type="STRING" id="1549748.WH95_02890"/>
<protein>
    <submittedName>
        <fullName evidence="2">Uncharacterized protein</fullName>
    </submittedName>
</protein>
<dbReference type="OrthoDB" id="7308154at2"/>
<feature type="compositionally biased region" description="Acidic residues" evidence="1">
    <location>
        <begin position="106"/>
        <end position="125"/>
    </location>
</feature>
<evidence type="ECO:0000313" key="2">
    <source>
        <dbReference type="EMBL" id="KKJ78275.1"/>
    </source>
</evidence>
<proteinExistence type="predicted"/>